<feature type="transmembrane region" description="Helical" evidence="1">
    <location>
        <begin position="67"/>
        <end position="91"/>
    </location>
</feature>
<sequence>MGGAPVGISLNAVRGGPVAVVDAFQARWERWRVTQHAVVAPALQFPADPWRSAPGGNPPARRPTDGWSVASLVTGLLGLGPVAAVLGFVGVRRTRDALRRGRGMAVTGIVLGLVGTIVGIVFVALATTQPSAEPGYTYGDNPRLDTLWDQCQAGDMGACDDLYFSSTWHSDYERFGDTCGGRTNGYARCDP</sequence>
<keyword evidence="1" id="KW-1133">Transmembrane helix</keyword>
<feature type="domain" description="DUF4190" evidence="2">
    <location>
        <begin position="68"/>
        <end position="122"/>
    </location>
</feature>
<evidence type="ECO:0000313" key="4">
    <source>
        <dbReference type="Proteomes" id="UP000291758"/>
    </source>
</evidence>
<protein>
    <submittedName>
        <fullName evidence="3">DUF4190 domain-containing protein</fullName>
    </submittedName>
</protein>
<dbReference type="EMBL" id="CP035495">
    <property type="protein sequence ID" value="QAY64902.1"/>
    <property type="molecule type" value="Genomic_DNA"/>
</dbReference>
<keyword evidence="1" id="KW-0812">Transmembrane</keyword>
<organism evidence="3 4">
    <name type="scientific">Xylanimonas allomyrinae</name>
    <dbReference type="NCBI Taxonomy" id="2509459"/>
    <lineage>
        <taxon>Bacteria</taxon>
        <taxon>Bacillati</taxon>
        <taxon>Actinomycetota</taxon>
        <taxon>Actinomycetes</taxon>
        <taxon>Micrococcales</taxon>
        <taxon>Promicromonosporaceae</taxon>
        <taxon>Xylanimonas</taxon>
    </lineage>
</organism>
<evidence type="ECO:0000256" key="1">
    <source>
        <dbReference type="SAM" id="Phobius"/>
    </source>
</evidence>
<dbReference type="Pfam" id="PF13828">
    <property type="entry name" value="DUF4190"/>
    <property type="match status" value="1"/>
</dbReference>
<accession>A0A4P6EQ20</accession>
<keyword evidence="4" id="KW-1185">Reference proteome</keyword>
<evidence type="ECO:0000313" key="3">
    <source>
        <dbReference type="EMBL" id="QAY64902.1"/>
    </source>
</evidence>
<dbReference type="InterPro" id="IPR025241">
    <property type="entry name" value="DUF4190"/>
</dbReference>
<evidence type="ECO:0000259" key="2">
    <source>
        <dbReference type="Pfam" id="PF13828"/>
    </source>
</evidence>
<gene>
    <name evidence="3" type="ORF">ET495_13180</name>
</gene>
<reference evidence="3 4" key="1">
    <citation type="submission" date="2019-01" db="EMBL/GenBank/DDBJ databases">
        <title>Genome sequencing of strain 2JSPR-7.</title>
        <authorList>
            <person name="Heo J."/>
            <person name="Kim S.-J."/>
            <person name="Kim J.-S."/>
            <person name="Hong S.-B."/>
            <person name="Kwon S.-W."/>
        </authorList>
    </citation>
    <scope>NUCLEOTIDE SEQUENCE [LARGE SCALE GENOMIC DNA]</scope>
    <source>
        <strain evidence="3 4">2JSPR-7</strain>
    </source>
</reference>
<feature type="transmembrane region" description="Helical" evidence="1">
    <location>
        <begin position="103"/>
        <end position="126"/>
    </location>
</feature>
<dbReference type="AlphaFoldDB" id="A0A4P6EQ20"/>
<name>A0A4P6EQ20_9MICO</name>
<dbReference type="OrthoDB" id="5197521at2"/>
<dbReference type="Proteomes" id="UP000291758">
    <property type="component" value="Chromosome"/>
</dbReference>
<dbReference type="KEGG" id="xyl:ET495_13180"/>
<keyword evidence="1" id="KW-0472">Membrane</keyword>
<proteinExistence type="predicted"/>